<proteinExistence type="predicted"/>
<dbReference type="Proteomes" id="UP000054359">
    <property type="component" value="Unassembled WGS sequence"/>
</dbReference>
<name>A0A087V0U0_STEMI</name>
<evidence type="ECO:0000313" key="1">
    <source>
        <dbReference type="EMBL" id="KFM83229.1"/>
    </source>
</evidence>
<dbReference type="EMBL" id="KL815038">
    <property type="protein sequence ID" value="KFM83229.1"/>
    <property type="molecule type" value="Genomic_DNA"/>
</dbReference>
<keyword evidence="2" id="KW-1185">Reference proteome</keyword>
<dbReference type="AlphaFoldDB" id="A0A087V0U0"/>
<reference evidence="1 2" key="1">
    <citation type="submission" date="2013-11" db="EMBL/GenBank/DDBJ databases">
        <title>Genome sequencing of Stegodyphus mimosarum.</title>
        <authorList>
            <person name="Bechsgaard J."/>
        </authorList>
    </citation>
    <scope>NUCLEOTIDE SEQUENCE [LARGE SCALE GENOMIC DNA]</scope>
</reference>
<organism evidence="1 2">
    <name type="scientific">Stegodyphus mimosarum</name>
    <name type="common">African social velvet spider</name>
    <dbReference type="NCBI Taxonomy" id="407821"/>
    <lineage>
        <taxon>Eukaryota</taxon>
        <taxon>Metazoa</taxon>
        <taxon>Ecdysozoa</taxon>
        <taxon>Arthropoda</taxon>
        <taxon>Chelicerata</taxon>
        <taxon>Arachnida</taxon>
        <taxon>Araneae</taxon>
        <taxon>Araneomorphae</taxon>
        <taxon>Entelegynae</taxon>
        <taxon>Eresoidea</taxon>
        <taxon>Eresidae</taxon>
        <taxon>Stegodyphus</taxon>
    </lineage>
</organism>
<gene>
    <name evidence="1" type="ORF">X975_09508</name>
</gene>
<feature type="non-terminal residue" evidence="1">
    <location>
        <position position="86"/>
    </location>
</feature>
<protein>
    <submittedName>
        <fullName evidence="1">Uncharacterized protein</fullName>
    </submittedName>
</protein>
<sequence length="86" mass="9908">MSDTLKRKDSSPKEKDNLLKDLDILDTLLRDPTGSSHRQFSSFAEQFIEEAQCYGQSTDVDDARLQELVEGNRYATNQELAEELRR</sequence>
<accession>A0A087V0U0</accession>
<evidence type="ECO:0000313" key="2">
    <source>
        <dbReference type="Proteomes" id="UP000054359"/>
    </source>
</evidence>